<evidence type="ECO:0000256" key="1">
    <source>
        <dbReference type="SAM" id="MobiDB-lite"/>
    </source>
</evidence>
<gene>
    <name evidence="2" type="ORF">IQ266_18590</name>
</gene>
<feature type="region of interest" description="Disordered" evidence="1">
    <location>
        <begin position="1"/>
        <end position="23"/>
    </location>
</feature>
<proteinExistence type="predicted"/>
<comment type="caution">
    <text evidence="2">The sequence shown here is derived from an EMBL/GenBank/DDBJ whole genome shotgun (WGS) entry which is preliminary data.</text>
</comment>
<dbReference type="AlphaFoldDB" id="A0A928Z5Y5"/>
<reference evidence="2" key="1">
    <citation type="submission" date="2020-10" db="EMBL/GenBank/DDBJ databases">
        <authorList>
            <person name="Castelo-Branco R."/>
            <person name="Eusebio N."/>
            <person name="Adriana R."/>
            <person name="Vieira A."/>
            <person name="Brugerolle De Fraissinette N."/>
            <person name="Rezende De Castro R."/>
            <person name="Schneider M.P."/>
            <person name="Vasconcelos V."/>
            <person name="Leao P.N."/>
        </authorList>
    </citation>
    <scope>NUCLEOTIDE SEQUENCE</scope>
    <source>
        <strain evidence="2">LEGE 11480</strain>
    </source>
</reference>
<organism evidence="2 3">
    <name type="scientific">Romeriopsis navalis LEGE 11480</name>
    <dbReference type="NCBI Taxonomy" id="2777977"/>
    <lineage>
        <taxon>Bacteria</taxon>
        <taxon>Bacillati</taxon>
        <taxon>Cyanobacteriota</taxon>
        <taxon>Cyanophyceae</taxon>
        <taxon>Leptolyngbyales</taxon>
        <taxon>Leptolyngbyaceae</taxon>
        <taxon>Romeriopsis</taxon>
        <taxon>Romeriopsis navalis</taxon>
    </lineage>
</organism>
<accession>A0A928Z5Y5</accession>
<sequence>MVSDEIGMKLHDRSTIGESLTPTEQTELEAWYAEQDQAEATMFIPSDQSLPDIATLQQQIDQTLAQLATNVQKLQQITQENIHLSQENASLKQQLDNRRSA</sequence>
<protein>
    <submittedName>
        <fullName evidence="2">Uncharacterized protein</fullName>
    </submittedName>
</protein>
<name>A0A928Z5Y5_9CYAN</name>
<dbReference type="RefSeq" id="WP_264326572.1">
    <property type="nucleotide sequence ID" value="NZ_JADEXQ010000074.1"/>
</dbReference>
<dbReference type="Proteomes" id="UP000625316">
    <property type="component" value="Unassembled WGS sequence"/>
</dbReference>
<evidence type="ECO:0000313" key="3">
    <source>
        <dbReference type="Proteomes" id="UP000625316"/>
    </source>
</evidence>
<keyword evidence="3" id="KW-1185">Reference proteome</keyword>
<feature type="compositionally biased region" description="Basic and acidic residues" evidence="1">
    <location>
        <begin position="1"/>
        <end position="15"/>
    </location>
</feature>
<dbReference type="EMBL" id="JADEXQ010000074">
    <property type="protein sequence ID" value="MBE9031745.1"/>
    <property type="molecule type" value="Genomic_DNA"/>
</dbReference>
<evidence type="ECO:0000313" key="2">
    <source>
        <dbReference type="EMBL" id="MBE9031745.1"/>
    </source>
</evidence>